<dbReference type="PANTHER" id="PTHR46623">
    <property type="entry name" value="CARBOXYMETHYLENEBUTENOLIDASE-RELATED"/>
    <property type="match status" value="1"/>
</dbReference>
<dbReference type="InterPro" id="IPR051049">
    <property type="entry name" value="Dienelactone_hydrolase-like"/>
</dbReference>
<dbReference type="PANTHER" id="PTHR46623:SF6">
    <property type="entry name" value="ALPHA_BETA-HYDROLASES SUPERFAMILY PROTEIN"/>
    <property type="match status" value="1"/>
</dbReference>
<dbReference type="SUPFAM" id="SSF53474">
    <property type="entry name" value="alpha/beta-Hydrolases"/>
    <property type="match status" value="1"/>
</dbReference>
<dbReference type="Pfam" id="PF01738">
    <property type="entry name" value="DLH"/>
    <property type="match status" value="1"/>
</dbReference>
<evidence type="ECO:0000259" key="1">
    <source>
        <dbReference type="Pfam" id="PF01738"/>
    </source>
</evidence>
<dbReference type="GO" id="GO:0016787">
    <property type="term" value="F:hydrolase activity"/>
    <property type="evidence" value="ECO:0007669"/>
    <property type="project" value="UniProtKB-KW"/>
</dbReference>
<dbReference type="Proteomes" id="UP000231987">
    <property type="component" value="Unassembled WGS sequence"/>
</dbReference>
<reference evidence="2 3" key="1">
    <citation type="submission" date="2017-06" db="EMBL/GenBank/DDBJ databases">
        <title>Ensifer strains isolated from leguminous trees and herbs display diverse denitrification phenotypes with some acting as strong N2O sinks.</title>
        <authorList>
            <person name="Woliy K."/>
            <person name="Mania D."/>
            <person name="Bakken L.R."/>
            <person name="Frostegard A."/>
        </authorList>
    </citation>
    <scope>NUCLEOTIDE SEQUENCE [LARGE SCALE GENOMIC DNA]</scope>
    <source>
        <strain evidence="2 3">AC50a</strain>
    </source>
</reference>
<organism evidence="2 3">
    <name type="scientific">Rhizobium meliloti</name>
    <name type="common">Ensifer meliloti</name>
    <name type="synonym">Sinorhizobium meliloti</name>
    <dbReference type="NCBI Taxonomy" id="382"/>
    <lineage>
        <taxon>Bacteria</taxon>
        <taxon>Pseudomonadati</taxon>
        <taxon>Pseudomonadota</taxon>
        <taxon>Alphaproteobacteria</taxon>
        <taxon>Hyphomicrobiales</taxon>
        <taxon>Rhizobiaceae</taxon>
        <taxon>Sinorhizobium/Ensifer group</taxon>
        <taxon>Sinorhizobium</taxon>
    </lineage>
</organism>
<comment type="caution">
    <text evidence="2">The sequence shown here is derived from an EMBL/GenBank/DDBJ whole genome shotgun (WGS) entry which is preliminary data.</text>
</comment>
<sequence>MTTVILFHSVYGLRPFERGVAERLTVAGHEVFTPDLYEGRVASSMEEGFALKEEIGWGTLCERAERAVADLPADAVLGGFSMGAAVAASLWPKRPEAAGILFLHSIAEIPANARRGLPVQVHLADPDIFEPADEVAVWRADAERTPVALEVFIYPGAGHLYTDATLADYDSEAARLTWSRIERCLAAL</sequence>
<keyword evidence="2" id="KW-0378">Hydrolase</keyword>
<gene>
    <name evidence="2" type="ORF">CEJ86_08305</name>
</gene>
<dbReference type="AlphaFoldDB" id="A0A2J0Z5B1"/>
<dbReference type="EMBL" id="NJGD01000003">
    <property type="protein sequence ID" value="PJR15702.1"/>
    <property type="molecule type" value="Genomic_DNA"/>
</dbReference>
<evidence type="ECO:0000313" key="2">
    <source>
        <dbReference type="EMBL" id="PJR15702.1"/>
    </source>
</evidence>
<protein>
    <submittedName>
        <fullName evidence="2">Dienelactone hydrolase</fullName>
    </submittedName>
</protein>
<dbReference type="RefSeq" id="WP_100671032.1">
    <property type="nucleotide sequence ID" value="NZ_CP141213.1"/>
</dbReference>
<dbReference type="Gene3D" id="3.40.50.1820">
    <property type="entry name" value="alpha/beta hydrolase"/>
    <property type="match status" value="1"/>
</dbReference>
<proteinExistence type="predicted"/>
<name>A0A2J0Z5B1_RHIML</name>
<dbReference type="InterPro" id="IPR002925">
    <property type="entry name" value="Dienelactn_hydro"/>
</dbReference>
<feature type="domain" description="Dienelactone hydrolase" evidence="1">
    <location>
        <begin position="3"/>
        <end position="184"/>
    </location>
</feature>
<dbReference type="InterPro" id="IPR029058">
    <property type="entry name" value="AB_hydrolase_fold"/>
</dbReference>
<evidence type="ECO:0000313" key="3">
    <source>
        <dbReference type="Proteomes" id="UP000231987"/>
    </source>
</evidence>
<accession>A0A2J0Z5B1</accession>